<gene>
    <name evidence="1" type="ORF">FRUB_08345</name>
</gene>
<sequence>MALLRFTNPTDIPAYSGWEFKVYAAEIALRAEDMRDAYAAYMENHRRRFSNIPKDWGRYAEAQRVAELLAMMNEACEVDKDVMLDGRDYVWSFSSGLMFEKRFVSVTCPECHRELSPEECRVLVWSYGGGLAAEGGRRVVCLAGHTLYSCGEWNS</sequence>
<protein>
    <submittedName>
        <fullName evidence="1">Uncharacterized protein</fullName>
    </submittedName>
</protein>
<dbReference type="AlphaFoldDB" id="A0A225D2N6"/>
<proteinExistence type="predicted"/>
<reference evidence="2" key="1">
    <citation type="submission" date="2017-06" db="EMBL/GenBank/DDBJ databases">
        <title>Genome analysis of Fimbriiglobus ruber SP5, the first member of the order Planctomycetales with confirmed chitinolytic capability.</title>
        <authorList>
            <person name="Ravin N.V."/>
            <person name="Rakitin A.L."/>
            <person name="Ivanova A.A."/>
            <person name="Beletsky A.V."/>
            <person name="Kulichevskaya I.S."/>
            <person name="Mardanov A.V."/>
            <person name="Dedysh S.N."/>
        </authorList>
    </citation>
    <scope>NUCLEOTIDE SEQUENCE [LARGE SCALE GENOMIC DNA]</scope>
    <source>
        <strain evidence="2">SP5</strain>
    </source>
</reference>
<keyword evidence="2" id="KW-1185">Reference proteome</keyword>
<dbReference type="Proteomes" id="UP000214646">
    <property type="component" value="Unassembled WGS sequence"/>
</dbReference>
<organism evidence="1 2">
    <name type="scientific">Fimbriiglobus ruber</name>
    <dbReference type="NCBI Taxonomy" id="1908690"/>
    <lineage>
        <taxon>Bacteria</taxon>
        <taxon>Pseudomonadati</taxon>
        <taxon>Planctomycetota</taxon>
        <taxon>Planctomycetia</taxon>
        <taxon>Gemmatales</taxon>
        <taxon>Gemmataceae</taxon>
        <taxon>Fimbriiglobus</taxon>
    </lineage>
</organism>
<evidence type="ECO:0000313" key="2">
    <source>
        <dbReference type="Proteomes" id="UP000214646"/>
    </source>
</evidence>
<evidence type="ECO:0000313" key="1">
    <source>
        <dbReference type="EMBL" id="OWK35782.1"/>
    </source>
</evidence>
<comment type="caution">
    <text evidence="1">The sequence shown here is derived from an EMBL/GenBank/DDBJ whole genome shotgun (WGS) entry which is preliminary data.</text>
</comment>
<name>A0A225D2N6_9BACT</name>
<accession>A0A225D2N6</accession>
<dbReference type="EMBL" id="NIDE01000017">
    <property type="protein sequence ID" value="OWK35782.1"/>
    <property type="molecule type" value="Genomic_DNA"/>
</dbReference>